<reference evidence="1 2" key="1">
    <citation type="journal article" date="2018" name="PLoS ONE">
        <title>The draft genome of Kipferlia bialata reveals reductive genome evolution in fornicate parasites.</title>
        <authorList>
            <person name="Tanifuji G."/>
            <person name="Takabayashi S."/>
            <person name="Kume K."/>
            <person name="Takagi M."/>
            <person name="Nakayama T."/>
            <person name="Kamikawa R."/>
            <person name="Inagaki Y."/>
            <person name="Hashimoto T."/>
        </authorList>
    </citation>
    <scope>NUCLEOTIDE SEQUENCE [LARGE SCALE GENOMIC DNA]</scope>
    <source>
        <strain evidence="1">NY0173</strain>
    </source>
</reference>
<organism evidence="1 2">
    <name type="scientific">Kipferlia bialata</name>
    <dbReference type="NCBI Taxonomy" id="797122"/>
    <lineage>
        <taxon>Eukaryota</taxon>
        <taxon>Metamonada</taxon>
        <taxon>Carpediemonas-like organisms</taxon>
        <taxon>Kipferlia</taxon>
    </lineage>
</organism>
<accession>A0A9K3GEN5</accession>
<keyword evidence="2" id="KW-1185">Reference proteome</keyword>
<gene>
    <name evidence="1" type="ORF">KIPB_002079</name>
</gene>
<evidence type="ECO:0000313" key="2">
    <source>
        <dbReference type="Proteomes" id="UP000265618"/>
    </source>
</evidence>
<dbReference type="EMBL" id="BDIP01000322">
    <property type="protein sequence ID" value="GIQ81164.1"/>
    <property type="molecule type" value="Genomic_DNA"/>
</dbReference>
<comment type="caution">
    <text evidence="1">The sequence shown here is derived from an EMBL/GenBank/DDBJ whole genome shotgun (WGS) entry which is preliminary data.</text>
</comment>
<dbReference type="Proteomes" id="UP000265618">
    <property type="component" value="Unassembled WGS sequence"/>
</dbReference>
<sequence>MATPDSLMVADFLYYYKWCLQDTPTRMAGVAAIECGVLQYLPLGFRALMQKLHTATSITSVASLVGDIQAFCQWYERLTPEEREQTVNCRRPEMEDVMPSLLAVEHSVFGALQLLILKGLIVVACVGSGMATSVTRCDNGYETQLSIVCDSSAVSILTLQKKG</sequence>
<proteinExistence type="predicted"/>
<name>A0A9K3GEN5_9EUKA</name>
<evidence type="ECO:0000313" key="1">
    <source>
        <dbReference type="EMBL" id="GIQ81164.1"/>
    </source>
</evidence>
<dbReference type="AlphaFoldDB" id="A0A9K3GEN5"/>
<protein>
    <submittedName>
        <fullName evidence="1">Uncharacterized protein</fullName>
    </submittedName>
</protein>